<dbReference type="EMBL" id="JAGSOG010000372">
    <property type="protein sequence ID" value="MBR7839068.1"/>
    <property type="molecule type" value="Genomic_DNA"/>
</dbReference>
<evidence type="ECO:0000256" key="4">
    <source>
        <dbReference type="ARBA" id="ARBA00022553"/>
    </source>
</evidence>
<dbReference type="Gene3D" id="3.30.565.10">
    <property type="entry name" value="Histidine kinase-like ATPase, C-terminal domain"/>
    <property type="match status" value="1"/>
</dbReference>
<sequence length="333" mass="34903">MTRLIRGSLPRLLAPSLTGIALGVVIELTEPETRLYVLVSPALLAGMAGLLGTVVLASFTVIRQRSAAATAAAVGDAVAKATEDRLRFLMRLDHELKNPLTAIRAGLANIEQAGPAVTAETSAGAALASVSAQANRIARLVGDLRKLADLETREIEAAAVDLPALLHEVTEAADAIPLASERVIRVNVPQAPWPLPLVEGDRDLLFIALQNLVANAVKFSAPGDTVEVRASEDGNWVLLEVADTGAGIPEDEIGEVWHELARGRAARSVPGTGIGLALVRVVITRHGGQVAIRSRDGQGTVVSIQLPVQGRTGTAPAVAVLRQRRDSRGKARA</sequence>
<gene>
    <name evidence="13" type="ORF">KDL01_37730</name>
</gene>
<dbReference type="Pfam" id="PF00512">
    <property type="entry name" value="HisKA"/>
    <property type="match status" value="1"/>
</dbReference>
<evidence type="ECO:0000256" key="1">
    <source>
        <dbReference type="ARBA" id="ARBA00000085"/>
    </source>
</evidence>
<accession>A0A941IVC6</accession>
<keyword evidence="14" id="KW-1185">Reference proteome</keyword>
<dbReference type="RefSeq" id="WP_212533512.1">
    <property type="nucleotide sequence ID" value="NZ_JAGSOG010000372.1"/>
</dbReference>
<dbReference type="GO" id="GO:0000155">
    <property type="term" value="F:phosphorelay sensor kinase activity"/>
    <property type="evidence" value="ECO:0007669"/>
    <property type="project" value="InterPro"/>
</dbReference>
<feature type="transmembrane region" description="Helical" evidence="11">
    <location>
        <begin position="12"/>
        <end position="29"/>
    </location>
</feature>
<dbReference type="InterPro" id="IPR004358">
    <property type="entry name" value="Sig_transdc_His_kin-like_C"/>
</dbReference>
<comment type="subcellular location">
    <subcellularLocation>
        <location evidence="2">Cell membrane</location>
    </subcellularLocation>
</comment>
<keyword evidence="11" id="KW-0812">Transmembrane</keyword>
<evidence type="ECO:0000256" key="10">
    <source>
        <dbReference type="ARBA" id="ARBA00039401"/>
    </source>
</evidence>
<dbReference type="SUPFAM" id="SSF47384">
    <property type="entry name" value="Homodimeric domain of signal transducing histidine kinase"/>
    <property type="match status" value="1"/>
</dbReference>
<keyword evidence="9" id="KW-0902">Two-component regulatory system</keyword>
<dbReference type="CDD" id="cd00075">
    <property type="entry name" value="HATPase"/>
    <property type="match status" value="1"/>
</dbReference>
<evidence type="ECO:0000256" key="11">
    <source>
        <dbReference type="SAM" id="Phobius"/>
    </source>
</evidence>
<evidence type="ECO:0000256" key="2">
    <source>
        <dbReference type="ARBA" id="ARBA00004236"/>
    </source>
</evidence>
<dbReference type="PROSITE" id="PS50109">
    <property type="entry name" value="HIS_KIN"/>
    <property type="match status" value="1"/>
</dbReference>
<dbReference type="SMART" id="SM00387">
    <property type="entry name" value="HATPase_c"/>
    <property type="match status" value="1"/>
</dbReference>
<proteinExistence type="predicted"/>
<dbReference type="GO" id="GO:0030295">
    <property type="term" value="F:protein kinase activator activity"/>
    <property type="evidence" value="ECO:0007669"/>
    <property type="project" value="TreeGrafter"/>
</dbReference>
<dbReference type="GO" id="GO:0007234">
    <property type="term" value="P:osmosensory signaling via phosphorelay pathway"/>
    <property type="evidence" value="ECO:0007669"/>
    <property type="project" value="TreeGrafter"/>
</dbReference>
<dbReference type="PRINTS" id="PR00344">
    <property type="entry name" value="BCTRLSENSOR"/>
</dbReference>
<evidence type="ECO:0000256" key="9">
    <source>
        <dbReference type="ARBA" id="ARBA00023012"/>
    </source>
</evidence>
<dbReference type="InterPro" id="IPR036890">
    <property type="entry name" value="HATPase_C_sf"/>
</dbReference>
<dbReference type="EC" id="2.7.13.3" evidence="3"/>
<dbReference type="InterPro" id="IPR003661">
    <property type="entry name" value="HisK_dim/P_dom"/>
</dbReference>
<dbReference type="PANTHER" id="PTHR42878">
    <property type="entry name" value="TWO-COMPONENT HISTIDINE KINASE"/>
    <property type="match status" value="1"/>
</dbReference>
<dbReference type="Gene3D" id="1.10.287.130">
    <property type="match status" value="1"/>
</dbReference>
<evidence type="ECO:0000259" key="12">
    <source>
        <dbReference type="PROSITE" id="PS50109"/>
    </source>
</evidence>
<dbReference type="InterPro" id="IPR036097">
    <property type="entry name" value="HisK_dim/P_sf"/>
</dbReference>
<keyword evidence="6" id="KW-0547">Nucleotide-binding</keyword>
<keyword evidence="7 13" id="KW-0418">Kinase</keyword>
<evidence type="ECO:0000313" key="14">
    <source>
        <dbReference type="Proteomes" id="UP000675781"/>
    </source>
</evidence>
<dbReference type="GO" id="GO:0000156">
    <property type="term" value="F:phosphorelay response regulator activity"/>
    <property type="evidence" value="ECO:0007669"/>
    <property type="project" value="TreeGrafter"/>
</dbReference>
<keyword evidence="11" id="KW-0472">Membrane</keyword>
<dbReference type="GO" id="GO:0005524">
    <property type="term" value="F:ATP binding"/>
    <property type="evidence" value="ECO:0007669"/>
    <property type="project" value="UniProtKB-KW"/>
</dbReference>
<keyword evidence="8" id="KW-0067">ATP-binding</keyword>
<keyword evidence="11" id="KW-1133">Transmembrane helix</keyword>
<dbReference type="PANTHER" id="PTHR42878:SF7">
    <property type="entry name" value="SENSOR HISTIDINE KINASE GLRK"/>
    <property type="match status" value="1"/>
</dbReference>
<protein>
    <recommendedName>
        <fullName evidence="10">Sensor-like histidine kinase SenX3</fullName>
        <ecNumber evidence="3">2.7.13.3</ecNumber>
    </recommendedName>
</protein>
<comment type="caution">
    <text evidence="13">The sequence shown here is derived from an EMBL/GenBank/DDBJ whole genome shotgun (WGS) entry which is preliminary data.</text>
</comment>
<dbReference type="AlphaFoldDB" id="A0A941IVC6"/>
<dbReference type="InterPro" id="IPR050351">
    <property type="entry name" value="BphY/WalK/GraS-like"/>
</dbReference>
<dbReference type="Pfam" id="PF02518">
    <property type="entry name" value="HATPase_c"/>
    <property type="match status" value="1"/>
</dbReference>
<dbReference type="InterPro" id="IPR003594">
    <property type="entry name" value="HATPase_dom"/>
</dbReference>
<name>A0A941IVC6_9ACTN</name>
<evidence type="ECO:0000256" key="5">
    <source>
        <dbReference type="ARBA" id="ARBA00022679"/>
    </source>
</evidence>
<evidence type="ECO:0000313" key="13">
    <source>
        <dbReference type="EMBL" id="MBR7839068.1"/>
    </source>
</evidence>
<feature type="domain" description="Histidine kinase" evidence="12">
    <location>
        <begin position="91"/>
        <end position="310"/>
    </location>
</feature>
<reference evidence="13" key="1">
    <citation type="submission" date="2021-04" db="EMBL/GenBank/DDBJ databases">
        <title>Genome based classification of Actinospica acidithermotolerans sp. nov., an actinobacterium isolated from an Indonesian hot spring.</title>
        <authorList>
            <person name="Kusuma A.B."/>
            <person name="Putra K.E."/>
            <person name="Nafisah S."/>
            <person name="Loh J."/>
            <person name="Nouioui I."/>
            <person name="Goodfellow M."/>
        </authorList>
    </citation>
    <scope>NUCLEOTIDE SEQUENCE</scope>
    <source>
        <strain evidence="13">CSCA 57</strain>
    </source>
</reference>
<evidence type="ECO:0000256" key="7">
    <source>
        <dbReference type="ARBA" id="ARBA00022777"/>
    </source>
</evidence>
<organism evidence="13 14">
    <name type="scientific">Actinospica durhamensis</name>
    <dbReference type="NCBI Taxonomy" id="1508375"/>
    <lineage>
        <taxon>Bacteria</taxon>
        <taxon>Bacillati</taxon>
        <taxon>Actinomycetota</taxon>
        <taxon>Actinomycetes</taxon>
        <taxon>Catenulisporales</taxon>
        <taxon>Actinospicaceae</taxon>
        <taxon>Actinospica</taxon>
    </lineage>
</organism>
<keyword evidence="5" id="KW-0808">Transferase</keyword>
<dbReference type="CDD" id="cd00082">
    <property type="entry name" value="HisKA"/>
    <property type="match status" value="1"/>
</dbReference>
<dbReference type="SMART" id="SM00388">
    <property type="entry name" value="HisKA"/>
    <property type="match status" value="1"/>
</dbReference>
<dbReference type="InterPro" id="IPR005467">
    <property type="entry name" value="His_kinase_dom"/>
</dbReference>
<dbReference type="SUPFAM" id="SSF55874">
    <property type="entry name" value="ATPase domain of HSP90 chaperone/DNA topoisomerase II/histidine kinase"/>
    <property type="match status" value="1"/>
</dbReference>
<keyword evidence="4" id="KW-0597">Phosphoprotein</keyword>
<dbReference type="GO" id="GO:0005886">
    <property type="term" value="C:plasma membrane"/>
    <property type="evidence" value="ECO:0007669"/>
    <property type="project" value="UniProtKB-SubCell"/>
</dbReference>
<dbReference type="Proteomes" id="UP000675781">
    <property type="component" value="Unassembled WGS sequence"/>
</dbReference>
<feature type="transmembrane region" description="Helical" evidence="11">
    <location>
        <begin position="35"/>
        <end position="57"/>
    </location>
</feature>
<comment type="catalytic activity">
    <reaction evidence="1">
        <text>ATP + protein L-histidine = ADP + protein N-phospho-L-histidine.</text>
        <dbReference type="EC" id="2.7.13.3"/>
    </reaction>
</comment>
<evidence type="ECO:0000256" key="8">
    <source>
        <dbReference type="ARBA" id="ARBA00022840"/>
    </source>
</evidence>
<evidence type="ECO:0000256" key="6">
    <source>
        <dbReference type="ARBA" id="ARBA00022741"/>
    </source>
</evidence>
<evidence type="ECO:0000256" key="3">
    <source>
        <dbReference type="ARBA" id="ARBA00012438"/>
    </source>
</evidence>